<evidence type="ECO:0000259" key="5">
    <source>
        <dbReference type="SMART" id="SM01215"/>
    </source>
</evidence>
<evidence type="ECO:0000259" key="6">
    <source>
        <dbReference type="SMART" id="SM01216"/>
    </source>
</evidence>
<feature type="region of interest" description="Disordered" evidence="2">
    <location>
        <begin position="2692"/>
        <end position="2737"/>
    </location>
</feature>
<proteinExistence type="predicted"/>
<organism evidence="7 8">
    <name type="scientific">[Candida] anglica</name>
    <dbReference type="NCBI Taxonomy" id="148631"/>
    <lineage>
        <taxon>Eukaryota</taxon>
        <taxon>Fungi</taxon>
        <taxon>Dikarya</taxon>
        <taxon>Ascomycota</taxon>
        <taxon>Saccharomycotina</taxon>
        <taxon>Pichiomycetes</taxon>
        <taxon>Debaryomycetaceae</taxon>
        <taxon>Kurtzmaniella</taxon>
    </lineage>
</organism>
<feature type="domain" description="FMP27/BLTP2/Hobbit GFWDK motif-containing RBG unit" evidence="4">
    <location>
        <begin position="1189"/>
        <end position="1346"/>
    </location>
</feature>
<evidence type="ECO:0000256" key="3">
    <source>
        <dbReference type="SAM" id="Phobius"/>
    </source>
</evidence>
<keyword evidence="1" id="KW-0175">Coiled coil</keyword>
<feature type="transmembrane region" description="Helical" evidence="3">
    <location>
        <begin position="6"/>
        <end position="23"/>
    </location>
</feature>
<feature type="region of interest" description="Disordered" evidence="2">
    <location>
        <begin position="2750"/>
        <end position="2824"/>
    </location>
</feature>
<feature type="compositionally biased region" description="Polar residues" evidence="2">
    <location>
        <begin position="2555"/>
        <end position="2571"/>
    </location>
</feature>
<evidence type="ECO:0000256" key="1">
    <source>
        <dbReference type="SAM" id="Coils"/>
    </source>
</evidence>
<feature type="compositionally biased region" description="Basic and acidic residues" evidence="2">
    <location>
        <begin position="2692"/>
        <end position="2706"/>
    </location>
</feature>
<feature type="compositionally biased region" description="Acidic residues" evidence="2">
    <location>
        <begin position="2758"/>
        <end position="2777"/>
    </location>
</feature>
<dbReference type="InterPro" id="IPR045167">
    <property type="entry name" value="Hobbit"/>
</dbReference>
<reference evidence="7 8" key="1">
    <citation type="submission" date="2024-01" db="EMBL/GenBank/DDBJ databases">
        <authorList>
            <consortium name="Genoscope - CEA"/>
            <person name="William W."/>
        </authorList>
    </citation>
    <scope>NUCLEOTIDE SEQUENCE [LARGE SCALE GENOMIC DNA]</scope>
    <source>
        <strain evidence="7 8">29B2s-10</strain>
    </source>
</reference>
<name>A0ABP0EJT0_9ASCO</name>
<keyword evidence="3" id="KW-0812">Transmembrane</keyword>
<keyword evidence="8" id="KW-1185">Reference proteome</keyword>
<feature type="region of interest" description="Disordered" evidence="2">
    <location>
        <begin position="1824"/>
        <end position="1915"/>
    </location>
</feature>
<feature type="compositionally biased region" description="Basic and acidic residues" evidence="2">
    <location>
        <begin position="2457"/>
        <end position="2493"/>
    </location>
</feature>
<dbReference type="EMBL" id="OZ004258">
    <property type="protein sequence ID" value="CAK7914570.1"/>
    <property type="molecule type" value="Genomic_DNA"/>
</dbReference>
<feature type="compositionally biased region" description="Basic residues" evidence="2">
    <location>
        <begin position="2707"/>
        <end position="2731"/>
    </location>
</feature>
<feature type="region of interest" description="Disordered" evidence="2">
    <location>
        <begin position="2455"/>
        <end position="2497"/>
    </location>
</feature>
<keyword evidence="3" id="KW-1133">Transmembrane helix</keyword>
<feature type="compositionally biased region" description="Low complexity" evidence="2">
    <location>
        <begin position="2812"/>
        <end position="2824"/>
    </location>
</feature>
<evidence type="ECO:0000313" key="7">
    <source>
        <dbReference type="EMBL" id="CAK7914570.1"/>
    </source>
</evidence>
<dbReference type="InterPro" id="IPR019441">
    <property type="entry name" value="FMP27/BLTP2/Hobbit_GFWDK_RBG"/>
</dbReference>
<dbReference type="Pfam" id="PF10344">
    <property type="entry name" value="Hobbit"/>
    <property type="match status" value="1"/>
</dbReference>
<feature type="compositionally biased region" description="Polar residues" evidence="2">
    <location>
        <begin position="2015"/>
        <end position="2029"/>
    </location>
</feature>
<feature type="compositionally biased region" description="Acidic residues" evidence="2">
    <location>
        <begin position="2801"/>
        <end position="2811"/>
    </location>
</feature>
<dbReference type="SMART" id="SM01216">
    <property type="entry name" value="Fmp27_WPPW"/>
    <property type="match status" value="1"/>
</dbReference>
<feature type="coiled-coil region" evidence="1">
    <location>
        <begin position="2261"/>
        <end position="2306"/>
    </location>
</feature>
<feature type="compositionally biased region" description="Low complexity" evidence="2">
    <location>
        <begin position="2516"/>
        <end position="2554"/>
    </location>
</feature>
<dbReference type="SMART" id="SM01215">
    <property type="entry name" value="Fmp27_SW"/>
    <property type="match status" value="1"/>
</dbReference>
<dbReference type="Proteomes" id="UP001497600">
    <property type="component" value="Chromosome F"/>
</dbReference>
<dbReference type="PANTHER" id="PTHR15678:SF6">
    <property type="entry name" value="BRIDGE-LIKE LIPID TRANSFER PROTEIN FAMILY MEMBER 2"/>
    <property type="match status" value="1"/>
</dbReference>
<feature type="compositionally biased region" description="Low complexity" evidence="2">
    <location>
        <begin position="1866"/>
        <end position="1885"/>
    </location>
</feature>
<dbReference type="InterPro" id="IPR019415">
    <property type="entry name" value="FMP27_SW_RBG"/>
</dbReference>
<dbReference type="InterPro" id="IPR019449">
    <property type="entry name" value="FMP27_WPPW_RBG"/>
</dbReference>
<feature type="domain" description="FMP27 SW motif-containing RBG unit" evidence="5">
    <location>
        <begin position="1072"/>
        <end position="1171"/>
    </location>
</feature>
<feature type="region of interest" description="Disordered" evidence="2">
    <location>
        <begin position="2516"/>
        <end position="2571"/>
    </location>
</feature>
<feature type="region of interest" description="Disordered" evidence="2">
    <location>
        <begin position="718"/>
        <end position="739"/>
    </location>
</feature>
<accession>A0ABP0EJT0</accession>
<dbReference type="PANTHER" id="PTHR15678">
    <property type="entry name" value="ANTIGEN MLAA-22-RELATED"/>
    <property type="match status" value="1"/>
</dbReference>
<feature type="region of interest" description="Disordered" evidence="2">
    <location>
        <begin position="84"/>
        <end position="106"/>
    </location>
</feature>
<evidence type="ECO:0000259" key="4">
    <source>
        <dbReference type="SMART" id="SM01214"/>
    </source>
</evidence>
<evidence type="ECO:0000256" key="2">
    <source>
        <dbReference type="SAM" id="MobiDB-lite"/>
    </source>
</evidence>
<feature type="compositionally biased region" description="Low complexity" evidence="2">
    <location>
        <begin position="1893"/>
        <end position="1911"/>
    </location>
</feature>
<feature type="region of interest" description="Disordered" evidence="2">
    <location>
        <begin position="2000"/>
        <end position="2031"/>
    </location>
</feature>
<feature type="domain" description="FMP27 WPPW motif-containing RBG unit" evidence="6">
    <location>
        <begin position="1598"/>
        <end position="2147"/>
    </location>
</feature>
<dbReference type="SMART" id="SM01214">
    <property type="entry name" value="Fmp27_GFWDK"/>
    <property type="match status" value="1"/>
</dbReference>
<evidence type="ECO:0000313" key="8">
    <source>
        <dbReference type="Proteomes" id="UP001497600"/>
    </source>
</evidence>
<protein>
    <submittedName>
        <fullName evidence="7">Protein YPR117W</fullName>
    </submittedName>
</protein>
<sequence>MHAVVYVFVAAVCVFYVCLLLVLNKFSHVSVKGLGWLSLKKVSIDLGSTQLYVRRVGFRLNFWKEAGSPFKFIHLEVSGLKVQVSPQKSEEQQEVEDDPKDEPTNSLDSLSDLLSFSVNKRIFDFIVVDKIINQFIIHLYQTSIEHSQLKQKFVLDYIRLENQFNKTGSNRFVVTFYNGYIQNVENEKGCIFQRMAPPSKESLDNQESAKDAPTTDPDAQVKLYRNIEFTVKCDTVLSCKKSSPGRLFVKLENFRLFLSIGKMMIPLENVREMVTTLKAGKISPKSQSKSKPPRVPNLSFLSSMELKFEDFQFINGEYEGQVSNFQTTLTNKDRLNGTWVNLQIYLVSAKLFQGTSKVFELPSLTHSLDITGGNLVNVVNCALRGGEDWDKSLVLSGDNKVTITHPMIDFYYDQADLMVPYLNKKDKGTKGPTRLPLHLLKFLGQLTTKLTLVELEINVHIPPDPVTPYHRNSTTNRVVTFKLSTFVHRSSTTNYQNIGEKSSDGPTITSQSLKLKNLRMNALDNLLHINKLNSIVLYNILSNSMSVRLFVKKISMKSVNEAIFHMFRKIRNWSNTHYNRRYEEAITQPQVFSPACQDKNSPGSFGGTVTLDIFNELPSFLSSISVKISTVQADIICKDGLPSHVIEDPELYEPIDLSDFRRGVSIRLDDPQFTLKKHKKELRSSIKTVQCFTLTDHVAEYGHDLELDLKLNREVGEKGAHHHHDPFGESGAEDDTDMEDFSDVGSIDSTIFHGVHSASSVPGSRAQKVLNIHDITICNDNDEKDPNKLFLRLPEVDARVTIFLIWCSCYAASLIKSFAPTVQRRCTAQEMAALRGPSKKLRLDVLVDSVAVMVRLPTDVDVLLEVDTMRILDVFQTKSLRFNMVRGYVVHPTTHLWTRLLVVKQSSVLMDRIDDYKVESDGIRLNIPHQFLFYTVIDNVLTFFKAIKQIKHNFTRFIEGSHDFDRLLPEAKEALKFPHVHVKATNLFLTLENDPFENELSYIFELGYLAQKERMKLLDAFEEKAEKIRSESIESRIGLSSPLARDATTMKEEPSVLGLPRSSKETEKLLETAREKLNQAFSSSWIAKYRRFRRIKISSRKEKISTVWTEDSINKTMRSKFDIMNYSVGAPLFSGLFRELDLELDRARIDDLDQFIFDHAKGQPKQDYSILIPMYMSLKCRSLFMFLKDYHLPVLSFPANGSPTTDDPPPVFNLRGNIVINETLIKRIEEMRYIFVPFSPIAAPSDESDNFYSVYVPRTLTPVKFVVDLECDLQTDRACIITWCKSYEAGMSATMSAFDNFTKPQIDDSPLGWWDKMALLMHGSFRCRIANELCLHIKGSTDPYALVGMASGFVFSWRNSVLFQINGNGKHDELITVESDDFLLAIPNYSVSESASWSLMYEGMRREPSLLNTDFLASESRKYQKRVMKLTSAQKVKWKVGLLFERNVASHNCNSSIPQLCNDQERSTSFKPHYDVIVTNPAFEYHPDSYAGFRSDYLHLAISVESKGGSNTLSLTPLTFHYFFHWWNLMTKHMSLPIKQGALFAGSTTADKSSHVKMGVHLFTIKYQLILEPLTISHLYMHSTSDDLDAKNRIAFTGIKGRFDRCAIDLHQRKESLRYVNEKLNINNKILHLKMNQGAIDIDGADIRVISAIFNERSITGYLASHLGDTKGDSLANIFDLDTSSSSGESNNSSDMFANGWVDSDDFVELEQREILSAYPKVRVLPFFYSPAFSYVREFTPSKRGKYPFGMEKSHKCVLGSRNPEETQKQLVTARIEKVEHDLAHNERMLHKTQDPRVLSKLHSDIKEGKERLGVLQAVHQKLVEDEQENDKGGSTPYKSSVDKNRKKSSEKSTDVLLEPLSNNEILPSISSSSIPLSKSPTPKIEISESEDPTSNTSSSASSINSNSDESYLSTGPRLSVYASHLSTADMQELSLMNQGATQYHNRFIIHNMQLQWNNKIRDLVVAYVQRVSDRKSAVYYLSKQAVELVENLIREEKLQEERDEQESMNDKQSAHSTFSTHQGHTSCRSGEEVISSFEEEISRVAEDYEAERNYLVKLIHPQIQLTNTSDKNSCMLINSRDLELRVLSVNKQGVHELISDNDIIAGLIETRYGVLFQDSHVFVFQKDKVKSGLDKSWPPWLDLESCYDSSWNQNELVIERNSMALVYRKHNPLLFTSTTDDVVSTVVPSSPPVTSHENQLLIHLAKVVISATSKQYAIVSSLVTTLFVHGKSERDRVLERLDKVISLSDSRDFEGFDIKLRNLQRSIRDYREIFLRLESRGIRLSDSEEHQLGALELEMERMKIELFVLMKSLGSKSTKIHSQRQVTSSWSISADQVILHLLNDNREPFLDLASARAQYSRTVSLDASTSNNIQVNMIQGFNLQPTAVYPEFLRPLHDSINANLPVVSIHWKMLEPVGGISIMQHARIAVQPLQVELDYDTAIKLMDYIFPKGKKANKDHAKEHESERERDHNGDRESDHHKEVVSKVESKEIKHHSSNPFKNFIKKRVASSTSSLLSSPSSSTVASTDSDSTSIASSNLESVSSRQSSDLSLGKNTPTSSATSKSSVNKNQANKDEISLVIERASKYMSVIDLEVTTFQLMISFKTPKHLNIIDFHKLVLTIPSLRYRNKIWSPEEAFTRLRKDIIKIVLAHSGKIIGNKFKVKKRSTISQPLKQVADYANFMTVQELQEEGRSRDFGKTGSEHHHIHPHAPRHQESHRHHHHHHHRSKSLLSTHESTPAFKYDAYLDTVSTNGGGDDEDEDEDDTEEEEEEEGTRDDPGQSQTKITEEEANGTQGDSAEGDVELESEVSDVSSEDLPPLKE</sequence>
<gene>
    <name evidence="7" type="primary">HOB2</name>
    <name evidence="7" type="ORF">CAAN4_F17040</name>
</gene>
<feature type="compositionally biased region" description="Basic and acidic residues" evidence="2">
    <location>
        <begin position="1841"/>
        <end position="1854"/>
    </location>
</feature>
<keyword evidence="3" id="KW-0472">Membrane</keyword>